<sequence length="281" mass="28342">MQARFISLIAATAVVAAATFAFADEQNGPQGVQTQPAEAGFDFFLDIDGVKGESRDPPPPPPPPPPPQNAPAAEMGIIAPDMREAALLVPAVQKIREAAASAPQGDGVVVLDGTLPSGGASAPRAAEIAARSQGVMPELPICGHCGADTAIGSANGGIWKTTDGAAAETSRDVTTGGAGLMPELPICAHCSSDARRTGATESAPRDPEQPVCGHCGADVAAAPVAATTEERPRRRVFSLSIGGITVGSDGSVNVAVGDVTGDGQDDEGGERPVRARSSQRR</sequence>
<reference evidence="4" key="1">
    <citation type="submission" date="2019-12" db="EMBL/GenBank/DDBJ databases">
        <title>Complete genome of Terracaulis silvestris 0127_4.</title>
        <authorList>
            <person name="Vieira S."/>
            <person name="Riedel T."/>
            <person name="Sproer C."/>
            <person name="Pascual J."/>
            <person name="Boedeker C."/>
            <person name="Overmann J."/>
        </authorList>
    </citation>
    <scope>NUCLEOTIDE SEQUENCE [LARGE SCALE GENOMIC DNA]</scope>
    <source>
        <strain evidence="4">0127_4</strain>
    </source>
</reference>
<name>A0A6I6MUH7_9CAUL</name>
<evidence type="ECO:0000256" key="2">
    <source>
        <dbReference type="SAM" id="SignalP"/>
    </source>
</evidence>
<evidence type="ECO:0000256" key="1">
    <source>
        <dbReference type="SAM" id="MobiDB-lite"/>
    </source>
</evidence>
<evidence type="ECO:0000313" key="4">
    <source>
        <dbReference type="Proteomes" id="UP000431269"/>
    </source>
</evidence>
<feature type="chain" id="PRO_5026305094" evidence="2">
    <location>
        <begin position="24"/>
        <end position="281"/>
    </location>
</feature>
<proteinExistence type="predicted"/>
<dbReference type="RefSeq" id="WP_158767196.1">
    <property type="nucleotide sequence ID" value="NZ_CP047045.1"/>
</dbReference>
<feature type="signal peptide" evidence="2">
    <location>
        <begin position="1"/>
        <end position="23"/>
    </location>
</feature>
<dbReference type="AlphaFoldDB" id="A0A6I6MUH7"/>
<accession>A0A6I6MUH7</accession>
<feature type="compositionally biased region" description="Pro residues" evidence="1">
    <location>
        <begin position="57"/>
        <end position="69"/>
    </location>
</feature>
<dbReference type="Proteomes" id="UP000431269">
    <property type="component" value="Chromosome"/>
</dbReference>
<gene>
    <name evidence="3" type="ORF">DSM104635_03266</name>
</gene>
<keyword evidence="2" id="KW-0732">Signal</keyword>
<feature type="region of interest" description="Disordered" evidence="1">
    <location>
        <begin position="247"/>
        <end position="281"/>
    </location>
</feature>
<feature type="region of interest" description="Disordered" evidence="1">
    <location>
        <begin position="48"/>
        <end position="73"/>
    </location>
</feature>
<dbReference type="KEGG" id="tsv:DSM104635_03266"/>
<dbReference type="EMBL" id="CP047045">
    <property type="protein sequence ID" value="QGZ96407.1"/>
    <property type="molecule type" value="Genomic_DNA"/>
</dbReference>
<keyword evidence="4" id="KW-1185">Reference proteome</keyword>
<organism evidence="3 4">
    <name type="scientific">Terricaulis silvestris</name>
    <dbReference type="NCBI Taxonomy" id="2686094"/>
    <lineage>
        <taxon>Bacteria</taxon>
        <taxon>Pseudomonadati</taxon>
        <taxon>Pseudomonadota</taxon>
        <taxon>Alphaproteobacteria</taxon>
        <taxon>Caulobacterales</taxon>
        <taxon>Caulobacteraceae</taxon>
        <taxon>Terricaulis</taxon>
    </lineage>
</organism>
<evidence type="ECO:0000313" key="3">
    <source>
        <dbReference type="EMBL" id="QGZ96407.1"/>
    </source>
</evidence>
<protein>
    <submittedName>
        <fullName evidence="3">Uncharacterized protein</fullName>
    </submittedName>
</protein>